<sequence>MNTPSTNAQNDTMNETHRSDDGDFGLSSPNDSVVHSTPIRMPSLPQQYWTPANNVLHPTRTSEMPQIPDSSSSTLDDEFVLAPPQIQGALVSPPRPRFHLSMRPLSGRSNSELGDWTLEVRVPPSNRALGPTAVSFLPIPESPCTADTSTEQLHSTHDAMHRAQSSNTVRSLPFLLRRNISSRITDEQQQSRLQVYPNPPSNVFFPQF</sequence>
<evidence type="ECO:0000313" key="2">
    <source>
        <dbReference type="EMBL" id="KAG7351814.1"/>
    </source>
</evidence>
<dbReference type="EMBL" id="JAGRRH010000017">
    <property type="protein sequence ID" value="KAG7351814.1"/>
    <property type="molecule type" value="Genomic_DNA"/>
</dbReference>
<feature type="compositionally biased region" description="Polar residues" evidence="1">
    <location>
        <begin position="1"/>
        <end position="13"/>
    </location>
</feature>
<gene>
    <name evidence="2" type="ORF">IV203_007862</name>
</gene>
<dbReference type="Proteomes" id="UP000693970">
    <property type="component" value="Unassembled WGS sequence"/>
</dbReference>
<organism evidence="2 3">
    <name type="scientific">Nitzschia inconspicua</name>
    <dbReference type="NCBI Taxonomy" id="303405"/>
    <lineage>
        <taxon>Eukaryota</taxon>
        <taxon>Sar</taxon>
        <taxon>Stramenopiles</taxon>
        <taxon>Ochrophyta</taxon>
        <taxon>Bacillariophyta</taxon>
        <taxon>Bacillariophyceae</taxon>
        <taxon>Bacillariophycidae</taxon>
        <taxon>Bacillariales</taxon>
        <taxon>Bacillariaceae</taxon>
        <taxon>Nitzschia</taxon>
    </lineage>
</organism>
<evidence type="ECO:0000313" key="3">
    <source>
        <dbReference type="Proteomes" id="UP000693970"/>
    </source>
</evidence>
<feature type="region of interest" description="Disordered" evidence="1">
    <location>
        <begin position="1"/>
        <end position="46"/>
    </location>
</feature>
<dbReference type="AlphaFoldDB" id="A0A9K3KXG7"/>
<evidence type="ECO:0000256" key="1">
    <source>
        <dbReference type="SAM" id="MobiDB-lite"/>
    </source>
</evidence>
<accession>A0A9K3KXG7</accession>
<keyword evidence="3" id="KW-1185">Reference proteome</keyword>
<name>A0A9K3KXG7_9STRA</name>
<reference evidence="2" key="2">
    <citation type="submission" date="2021-04" db="EMBL/GenBank/DDBJ databases">
        <authorList>
            <person name="Podell S."/>
        </authorList>
    </citation>
    <scope>NUCLEOTIDE SEQUENCE</scope>
    <source>
        <strain evidence="2">Hildebrandi</strain>
    </source>
</reference>
<reference evidence="2" key="1">
    <citation type="journal article" date="2021" name="Sci. Rep.">
        <title>Diploid genomic architecture of Nitzschia inconspicua, an elite biomass production diatom.</title>
        <authorList>
            <person name="Oliver A."/>
            <person name="Podell S."/>
            <person name="Pinowska A."/>
            <person name="Traller J.C."/>
            <person name="Smith S.R."/>
            <person name="McClure R."/>
            <person name="Beliaev A."/>
            <person name="Bohutskyi P."/>
            <person name="Hill E.A."/>
            <person name="Rabines A."/>
            <person name="Zheng H."/>
            <person name="Allen L.Z."/>
            <person name="Kuo A."/>
            <person name="Grigoriev I.V."/>
            <person name="Allen A.E."/>
            <person name="Hazlebeck D."/>
            <person name="Allen E.E."/>
        </authorList>
    </citation>
    <scope>NUCLEOTIDE SEQUENCE</scope>
    <source>
        <strain evidence="2">Hildebrandi</strain>
    </source>
</reference>
<comment type="caution">
    <text evidence="2">The sequence shown here is derived from an EMBL/GenBank/DDBJ whole genome shotgun (WGS) entry which is preliminary data.</text>
</comment>
<proteinExistence type="predicted"/>
<protein>
    <submittedName>
        <fullName evidence="2">Uncharacterized protein</fullName>
    </submittedName>
</protein>